<keyword evidence="4 6" id="KW-0677">Repeat</keyword>
<dbReference type="PANTHER" id="PTHR10502:SF102">
    <property type="entry name" value="ANNEXIN B11"/>
    <property type="match status" value="1"/>
</dbReference>
<dbReference type="GO" id="GO:0005737">
    <property type="term" value="C:cytoplasm"/>
    <property type="evidence" value="ECO:0007669"/>
    <property type="project" value="TreeGrafter"/>
</dbReference>
<dbReference type="PRINTS" id="PR00196">
    <property type="entry name" value="ANNEXIN"/>
</dbReference>
<comment type="similarity">
    <text evidence="2 6">Belongs to the annexin family.</text>
</comment>
<dbReference type="FunFam" id="1.10.220.10:FF:000001">
    <property type="entry name" value="Annexin"/>
    <property type="match status" value="1"/>
</dbReference>
<keyword evidence="6" id="KW-0111">Calcium/phospholipid-binding</keyword>
<accession>A0AA85J5N0</accession>
<comment type="subcellular location">
    <subcellularLocation>
        <location evidence="1">Secreted</location>
    </subcellularLocation>
</comment>
<dbReference type="Proteomes" id="UP000050795">
    <property type="component" value="Unassembled WGS sequence"/>
</dbReference>
<dbReference type="InterPro" id="IPR001464">
    <property type="entry name" value="Annexin"/>
</dbReference>
<evidence type="ECO:0000256" key="5">
    <source>
        <dbReference type="ARBA" id="ARBA00023216"/>
    </source>
</evidence>
<dbReference type="InterPro" id="IPR037104">
    <property type="entry name" value="Annexin_sf"/>
</dbReference>
<keyword evidence="8" id="KW-1185">Reference proteome</keyword>
<keyword evidence="3" id="KW-0964">Secreted</keyword>
<feature type="region of interest" description="Disordered" evidence="7">
    <location>
        <begin position="1"/>
        <end position="22"/>
    </location>
</feature>
<dbReference type="AlphaFoldDB" id="A0AA85J5N0"/>
<dbReference type="Pfam" id="PF00191">
    <property type="entry name" value="Annexin"/>
    <property type="match status" value="4"/>
</dbReference>
<feature type="compositionally biased region" description="Low complexity" evidence="7">
    <location>
        <begin position="1"/>
        <end position="19"/>
    </location>
</feature>
<reference evidence="9" key="2">
    <citation type="submission" date="2023-11" db="UniProtKB">
        <authorList>
            <consortium name="WormBaseParasite"/>
        </authorList>
    </citation>
    <scope>IDENTIFICATION</scope>
</reference>
<dbReference type="PROSITE" id="PS51897">
    <property type="entry name" value="ANNEXIN_2"/>
    <property type="match status" value="4"/>
</dbReference>
<evidence type="ECO:0000256" key="1">
    <source>
        <dbReference type="ARBA" id="ARBA00004613"/>
    </source>
</evidence>
<comment type="domain">
    <text evidence="6">A pair of annexin repeats may form one binding site for calcium and phospholipid.</text>
</comment>
<reference evidence="8" key="1">
    <citation type="submission" date="2022-06" db="EMBL/GenBank/DDBJ databases">
        <authorList>
            <person name="Berger JAMES D."/>
            <person name="Berger JAMES D."/>
        </authorList>
    </citation>
    <scope>NUCLEOTIDE SEQUENCE [LARGE SCALE GENOMIC DNA]</scope>
</reference>
<dbReference type="PANTHER" id="PTHR10502">
    <property type="entry name" value="ANNEXIN"/>
    <property type="match status" value="1"/>
</dbReference>
<dbReference type="GO" id="GO:0005509">
    <property type="term" value="F:calcium ion binding"/>
    <property type="evidence" value="ECO:0007669"/>
    <property type="project" value="InterPro"/>
</dbReference>
<evidence type="ECO:0000313" key="8">
    <source>
        <dbReference type="Proteomes" id="UP000050795"/>
    </source>
</evidence>
<keyword evidence="5 6" id="KW-0041">Annexin</keyword>
<evidence type="ECO:0000256" key="7">
    <source>
        <dbReference type="SAM" id="MobiDB-lite"/>
    </source>
</evidence>
<dbReference type="GO" id="GO:0005544">
    <property type="term" value="F:calcium-dependent phospholipid binding"/>
    <property type="evidence" value="ECO:0007669"/>
    <property type="project" value="UniProtKB-KW"/>
</dbReference>
<dbReference type="InterPro" id="IPR018252">
    <property type="entry name" value="Annexin_repeat_CS"/>
</dbReference>
<proteinExistence type="inferred from homology"/>
<dbReference type="FunFam" id="1.10.220.10:FF:000005">
    <property type="entry name" value="Annexin"/>
    <property type="match status" value="1"/>
</dbReference>
<dbReference type="GO" id="GO:0005576">
    <property type="term" value="C:extracellular region"/>
    <property type="evidence" value="ECO:0007669"/>
    <property type="project" value="UniProtKB-SubCell"/>
</dbReference>
<protein>
    <recommendedName>
        <fullName evidence="6">Annexin</fullName>
    </recommendedName>
</protein>
<dbReference type="Gene3D" id="1.10.220.10">
    <property type="entry name" value="Annexin"/>
    <property type="match status" value="4"/>
</dbReference>
<name>A0AA85J5N0_TRIRE</name>
<dbReference type="InterPro" id="IPR018502">
    <property type="entry name" value="Annexin_repeat"/>
</dbReference>
<evidence type="ECO:0000313" key="9">
    <source>
        <dbReference type="WBParaSite" id="TREG1_127890.2"/>
    </source>
</evidence>
<dbReference type="GO" id="GO:0005886">
    <property type="term" value="C:plasma membrane"/>
    <property type="evidence" value="ECO:0007669"/>
    <property type="project" value="TreeGrafter"/>
</dbReference>
<organism evidence="8 9">
    <name type="scientific">Trichobilharzia regenti</name>
    <name type="common">Nasal bird schistosome</name>
    <dbReference type="NCBI Taxonomy" id="157069"/>
    <lineage>
        <taxon>Eukaryota</taxon>
        <taxon>Metazoa</taxon>
        <taxon>Spiralia</taxon>
        <taxon>Lophotrochozoa</taxon>
        <taxon>Platyhelminthes</taxon>
        <taxon>Trematoda</taxon>
        <taxon>Digenea</taxon>
        <taxon>Strigeidida</taxon>
        <taxon>Schistosomatoidea</taxon>
        <taxon>Schistosomatidae</taxon>
        <taxon>Trichobilharzia</taxon>
    </lineage>
</organism>
<dbReference type="SUPFAM" id="SSF47874">
    <property type="entry name" value="Annexin"/>
    <property type="match status" value="1"/>
</dbReference>
<evidence type="ECO:0000256" key="4">
    <source>
        <dbReference type="ARBA" id="ARBA00022737"/>
    </source>
</evidence>
<evidence type="ECO:0000256" key="6">
    <source>
        <dbReference type="RuleBase" id="RU003540"/>
    </source>
</evidence>
<keyword evidence="6" id="KW-0106">Calcium</keyword>
<dbReference type="GO" id="GO:0001786">
    <property type="term" value="F:phosphatidylserine binding"/>
    <property type="evidence" value="ECO:0007669"/>
    <property type="project" value="TreeGrafter"/>
</dbReference>
<evidence type="ECO:0000256" key="2">
    <source>
        <dbReference type="ARBA" id="ARBA00007831"/>
    </source>
</evidence>
<dbReference type="WBParaSite" id="TREG1_127890.2">
    <property type="protein sequence ID" value="TREG1_127890.2"/>
    <property type="gene ID" value="TREG1_127890"/>
</dbReference>
<dbReference type="PROSITE" id="PS00223">
    <property type="entry name" value="ANNEXIN_1"/>
    <property type="match status" value="2"/>
</dbReference>
<sequence length="367" mass="42382">MGQKSTKHSTSSKYSSQHSLMESKMIHQSGPSITFPDRISPEQDAEQLHNACKGFTTDEATINKILGHRSQRQRHEIREAYQRRYRKDLVHVLASSTKGDYESLIKTLFRGNLQILAYDLYKGMKGLSTNTDVLNEIICCCNNDEIHMLKRAYHDVLLEEEPKKADSRSLEGDVMKETKPPYETLLTAILQGRRDEDPPELVEEALRTRSTSRLVSRSQVERDVEDLYFAGEKRSGKGDHDTFIKILTKRSKYHVKEIWDLYLSRYHVTLVETVSKKFSEPLRSGLNTMIMALKDLRLLLVCQLYDSMYGLGTREDTLIRIVSLRCEIDMNTLKSMYREYFGKPLIEAVREDTSGDFRKLLLTLLGE</sequence>
<dbReference type="SMART" id="SM00335">
    <property type="entry name" value="ANX"/>
    <property type="match status" value="4"/>
</dbReference>
<evidence type="ECO:0000256" key="3">
    <source>
        <dbReference type="ARBA" id="ARBA00022525"/>
    </source>
</evidence>